<dbReference type="Proteomes" id="UP001158087">
    <property type="component" value="Unassembled WGS sequence"/>
</dbReference>
<reference evidence="1" key="1">
    <citation type="submission" date="2022-09" db="EMBL/GenBank/DDBJ databases">
        <title>Intensive care unit water sources are persistently colonized with multi-drug resistant bacteria and are the site of extensive horizontal gene transfer of antibiotic resistance genes.</title>
        <authorList>
            <person name="Diorio-Toth L."/>
        </authorList>
    </citation>
    <scope>NUCLEOTIDE SEQUENCE</scope>
    <source>
        <strain evidence="1">GD04153</strain>
    </source>
</reference>
<name>A0AA42GUT7_9HYPH</name>
<proteinExistence type="predicted"/>
<accession>A0AA42GUT7</accession>
<gene>
    <name evidence="1" type="ORF">N7376_04255</name>
</gene>
<sequence length="85" mass="9700">MLNQAAHCPAQNRFALLLEMLIQATHCPAQNRFALLLEMLIQATHCPAQNRFAILLEMLKEKAALMYSAAFRFRQISSAPERAWD</sequence>
<protein>
    <submittedName>
        <fullName evidence="1">Uncharacterized protein</fullName>
    </submittedName>
</protein>
<organism evidence="1 2">
    <name type="scientific">Brucella intermedia GD04153</name>
    <dbReference type="NCBI Taxonomy" id="2975438"/>
    <lineage>
        <taxon>Bacteria</taxon>
        <taxon>Pseudomonadati</taxon>
        <taxon>Pseudomonadota</taxon>
        <taxon>Alphaproteobacteria</taxon>
        <taxon>Hyphomicrobiales</taxon>
        <taxon>Brucellaceae</taxon>
        <taxon>Brucella/Ochrobactrum group</taxon>
        <taxon>Brucella</taxon>
    </lineage>
</organism>
<comment type="caution">
    <text evidence="1">The sequence shown here is derived from an EMBL/GenBank/DDBJ whole genome shotgun (WGS) entry which is preliminary data.</text>
</comment>
<dbReference type="AlphaFoldDB" id="A0AA42GUT7"/>
<evidence type="ECO:0000313" key="1">
    <source>
        <dbReference type="EMBL" id="MDH0123195.1"/>
    </source>
</evidence>
<evidence type="ECO:0000313" key="2">
    <source>
        <dbReference type="Proteomes" id="UP001158087"/>
    </source>
</evidence>
<dbReference type="EMBL" id="JAODYY010000001">
    <property type="protein sequence ID" value="MDH0123195.1"/>
    <property type="molecule type" value="Genomic_DNA"/>
</dbReference>